<evidence type="ECO:0000313" key="9">
    <source>
        <dbReference type="Proteomes" id="UP000008144"/>
    </source>
</evidence>
<dbReference type="PROSITE" id="PS50950">
    <property type="entry name" value="ZF_THAP"/>
    <property type="match status" value="1"/>
</dbReference>
<reference evidence="8" key="2">
    <citation type="journal article" date="2008" name="Genome Biol.">
        <title>Improved genome assembly and evidence-based global gene model set for the chordate Ciona intestinalis: new insight into intron and operon populations.</title>
        <authorList>
            <person name="Satou Y."/>
            <person name="Mineta K."/>
            <person name="Ogasawara M."/>
            <person name="Sasakura Y."/>
            <person name="Shoguchi E."/>
            <person name="Ueno K."/>
            <person name="Yamada L."/>
            <person name="Matsumoto J."/>
            <person name="Wasserscheid J."/>
            <person name="Dewar K."/>
            <person name="Wiley G.B."/>
            <person name="Macmil S.L."/>
            <person name="Roe B.A."/>
            <person name="Zeller R.W."/>
            <person name="Hastings K.E."/>
            <person name="Lemaire P."/>
            <person name="Lindquist E."/>
            <person name="Endo T."/>
            <person name="Hotta K."/>
            <person name="Inaba K."/>
        </authorList>
    </citation>
    <scope>NUCLEOTIDE SEQUENCE [LARGE SCALE GENOMIC DNA]</scope>
    <source>
        <strain evidence="8">wild type</strain>
    </source>
</reference>
<dbReference type="Proteomes" id="UP000008144">
    <property type="component" value="Chromosome 4"/>
</dbReference>
<dbReference type="GeneID" id="100184150"/>
<dbReference type="AlphaFoldDB" id="A0A1W5BAX3"/>
<evidence type="ECO:0000256" key="2">
    <source>
        <dbReference type="ARBA" id="ARBA00022771"/>
    </source>
</evidence>
<accession>F6WNA6</accession>
<evidence type="ECO:0000256" key="5">
    <source>
        <dbReference type="PROSITE-ProRule" id="PRU00309"/>
    </source>
</evidence>
<evidence type="ECO:0000313" key="8">
    <source>
        <dbReference type="Ensembl" id="ENSCINP00000006740.3"/>
    </source>
</evidence>
<dbReference type="InterPro" id="IPR006612">
    <property type="entry name" value="THAP_Znf"/>
</dbReference>
<evidence type="ECO:0000256" key="1">
    <source>
        <dbReference type="ARBA" id="ARBA00022723"/>
    </source>
</evidence>
<keyword evidence="4 5" id="KW-0238">DNA-binding</keyword>
<protein>
    <submittedName>
        <fullName evidence="8">Uncharacterized LOC100184150</fullName>
    </submittedName>
</protein>
<name>A0A1W5BAX3_CIOIN</name>
<evidence type="ECO:0000256" key="6">
    <source>
        <dbReference type="SAM" id="MobiDB-lite"/>
    </source>
</evidence>
<proteinExistence type="predicted"/>
<evidence type="ECO:0000256" key="3">
    <source>
        <dbReference type="ARBA" id="ARBA00022833"/>
    </source>
</evidence>
<dbReference type="SUPFAM" id="SSF57716">
    <property type="entry name" value="Glucocorticoid receptor-like (DNA-binding domain)"/>
    <property type="match status" value="1"/>
</dbReference>
<dbReference type="Ensembl" id="ENSCINT00000006740.3">
    <property type="protein sequence ID" value="ENSCINP00000006740.3"/>
    <property type="gene ID" value="ENSCING00000003284.3"/>
</dbReference>
<keyword evidence="1" id="KW-0479">Metal-binding</keyword>
<dbReference type="EMBL" id="EAAA01001968">
    <property type="status" value="NOT_ANNOTATED_CDS"/>
    <property type="molecule type" value="Genomic_DNA"/>
</dbReference>
<dbReference type="RefSeq" id="XP_002129963.1">
    <property type="nucleotide sequence ID" value="XM_002129927.5"/>
</dbReference>
<dbReference type="Pfam" id="PF05485">
    <property type="entry name" value="THAP"/>
    <property type="match status" value="1"/>
</dbReference>
<feature type="domain" description="THAP-type" evidence="7">
    <location>
        <begin position="1"/>
        <end position="97"/>
    </location>
</feature>
<reference evidence="9" key="1">
    <citation type="journal article" date="2002" name="Science">
        <title>The draft genome of Ciona intestinalis: insights into chordate and vertebrate origins.</title>
        <authorList>
            <person name="Dehal P."/>
            <person name="Satou Y."/>
            <person name="Campbell R.K."/>
            <person name="Chapman J."/>
            <person name="Degnan B."/>
            <person name="De Tomaso A."/>
            <person name="Davidson B."/>
            <person name="Di Gregorio A."/>
            <person name="Gelpke M."/>
            <person name="Goodstein D.M."/>
            <person name="Harafuji N."/>
            <person name="Hastings K.E."/>
            <person name="Ho I."/>
            <person name="Hotta K."/>
            <person name="Huang W."/>
            <person name="Kawashima T."/>
            <person name="Lemaire P."/>
            <person name="Martinez D."/>
            <person name="Meinertzhagen I.A."/>
            <person name="Necula S."/>
            <person name="Nonaka M."/>
            <person name="Putnam N."/>
            <person name="Rash S."/>
            <person name="Saiga H."/>
            <person name="Satake M."/>
            <person name="Terry A."/>
            <person name="Yamada L."/>
            <person name="Wang H.G."/>
            <person name="Awazu S."/>
            <person name="Azumi K."/>
            <person name="Boore J."/>
            <person name="Branno M."/>
            <person name="Chin-Bow S."/>
            <person name="DeSantis R."/>
            <person name="Doyle S."/>
            <person name="Francino P."/>
            <person name="Keys D.N."/>
            <person name="Haga S."/>
            <person name="Hayashi H."/>
            <person name="Hino K."/>
            <person name="Imai K.S."/>
            <person name="Inaba K."/>
            <person name="Kano S."/>
            <person name="Kobayashi K."/>
            <person name="Kobayashi M."/>
            <person name="Lee B.I."/>
            <person name="Makabe K.W."/>
            <person name="Manohar C."/>
            <person name="Matassi G."/>
            <person name="Medina M."/>
            <person name="Mochizuki Y."/>
            <person name="Mount S."/>
            <person name="Morishita T."/>
            <person name="Miura S."/>
            <person name="Nakayama A."/>
            <person name="Nishizaka S."/>
            <person name="Nomoto H."/>
            <person name="Ohta F."/>
            <person name="Oishi K."/>
            <person name="Rigoutsos I."/>
            <person name="Sano M."/>
            <person name="Sasaki A."/>
            <person name="Sasakura Y."/>
            <person name="Shoguchi E."/>
            <person name="Shin-i T."/>
            <person name="Spagnuolo A."/>
            <person name="Stainier D."/>
            <person name="Suzuki M.M."/>
            <person name="Tassy O."/>
            <person name="Takatori N."/>
            <person name="Tokuoka M."/>
            <person name="Yagi K."/>
            <person name="Yoshizaki F."/>
            <person name="Wada S."/>
            <person name="Zhang C."/>
            <person name="Hyatt P.D."/>
            <person name="Larimer F."/>
            <person name="Detter C."/>
            <person name="Doggett N."/>
            <person name="Glavina T."/>
            <person name="Hawkins T."/>
            <person name="Richardson P."/>
            <person name="Lucas S."/>
            <person name="Kohara Y."/>
            <person name="Levine M."/>
            <person name="Satoh N."/>
            <person name="Rokhsar D.S."/>
        </authorList>
    </citation>
    <scope>NUCLEOTIDE SEQUENCE [LARGE SCALE GENOMIC DNA]</scope>
</reference>
<dbReference type="GO" id="GO:0003677">
    <property type="term" value="F:DNA binding"/>
    <property type="evidence" value="ECO:0007669"/>
    <property type="project" value="UniProtKB-UniRule"/>
</dbReference>
<keyword evidence="9" id="KW-1185">Reference proteome</keyword>
<reference evidence="8" key="3">
    <citation type="submission" date="2025-08" db="UniProtKB">
        <authorList>
            <consortium name="Ensembl"/>
        </authorList>
    </citation>
    <scope>IDENTIFICATION</scope>
</reference>
<dbReference type="GO" id="GO:0008270">
    <property type="term" value="F:zinc ion binding"/>
    <property type="evidence" value="ECO:0007669"/>
    <property type="project" value="UniProtKB-KW"/>
</dbReference>
<organism evidence="8 9">
    <name type="scientific">Ciona intestinalis</name>
    <name type="common">Transparent sea squirt</name>
    <name type="synonym">Ascidia intestinalis</name>
    <dbReference type="NCBI Taxonomy" id="7719"/>
    <lineage>
        <taxon>Eukaryota</taxon>
        <taxon>Metazoa</taxon>
        <taxon>Chordata</taxon>
        <taxon>Tunicata</taxon>
        <taxon>Ascidiacea</taxon>
        <taxon>Phlebobranchia</taxon>
        <taxon>Cionidae</taxon>
        <taxon>Ciona</taxon>
    </lineage>
</organism>
<feature type="compositionally biased region" description="Basic and acidic residues" evidence="6">
    <location>
        <begin position="390"/>
        <end position="408"/>
    </location>
</feature>
<dbReference type="InParanoid" id="A0A1W5BAX3"/>
<keyword evidence="3" id="KW-0862">Zinc</keyword>
<evidence type="ECO:0000259" key="7">
    <source>
        <dbReference type="PROSITE" id="PS50950"/>
    </source>
</evidence>
<dbReference type="SMART" id="SM00980">
    <property type="entry name" value="THAP"/>
    <property type="match status" value="1"/>
</dbReference>
<gene>
    <name evidence="8" type="primary">LOC100184150</name>
</gene>
<sequence>MGKHCSVPGCRDHQKLKRNQRSYFHVRRPELARSEKEKQHRQVLQNFLKSVKNNNDILRLQFVKETANICDAHFKPEDLIVKGKAKMLKIGAIPSLNVPETSYFLSVNSVDRCYHIKDVLKMDIPTLLKLFVRKVVGYFKIQYSCSLGSNCHYRHSTRFEREGDNIMLEHLKDHVDQFKEKLAECPMYYRRRKFQTVFWKNKQDEKLFEQQAWDSKGRRIAPYRINEQLNHSKVKSRKNTKHIKIKNSQTTSNIPHSMEQQTTSFPVENSFKVKGRKDTKHIKIENSSNTFPVDVKPVQKYPIYKREFESTEVMGPKRKRLQKLLETKTEDLKTTHVKSFDKDQLSTSTESYLSLDDDISSIKIVSCVSLARNNIARFPTPTNSTEPNQSEDKPSDSDDSEGDIRSDSSDNESGEEEDEQKVLFDSHRSYFIPQQKEAIMGLQNNKIS</sequence>
<evidence type="ECO:0000256" key="4">
    <source>
        <dbReference type="ARBA" id="ARBA00023125"/>
    </source>
</evidence>
<accession>A0A1W5BAX3</accession>
<feature type="compositionally biased region" description="Acidic residues" evidence="6">
    <location>
        <begin position="409"/>
        <end position="419"/>
    </location>
</feature>
<keyword evidence="2 5" id="KW-0863">Zinc-finger</keyword>
<feature type="region of interest" description="Disordered" evidence="6">
    <location>
        <begin position="377"/>
        <end position="427"/>
    </location>
</feature>
<reference evidence="8" key="4">
    <citation type="submission" date="2025-09" db="UniProtKB">
        <authorList>
            <consortium name="Ensembl"/>
        </authorList>
    </citation>
    <scope>IDENTIFICATION</scope>
</reference>
<dbReference type="KEGG" id="cin:100184150"/>